<evidence type="ECO:0000313" key="10">
    <source>
        <dbReference type="EMBL" id="EEF80533.1"/>
    </source>
</evidence>
<evidence type="ECO:0008006" key="14">
    <source>
        <dbReference type="Google" id="ProtNLM"/>
    </source>
</evidence>
<gene>
    <name evidence="7" type="ORF">MDMS009_1142</name>
    <name evidence="8" type="ORF">MDMS009_1212</name>
    <name evidence="6" type="ORF">MDMS009_1231</name>
    <name evidence="5" type="ORF">MDMS009_1628</name>
    <name evidence="4" type="ORF">MDMS009_2376</name>
    <name evidence="3" type="ORF">MDMS009_2505</name>
    <name evidence="2" type="ORF">MDMS009_2600</name>
    <name evidence="1" type="ORF">MDMS009_2961</name>
    <name evidence="12" type="ORF">MDMS009_348</name>
    <name evidence="11" type="ORF">MDMS009_542</name>
    <name evidence="10" type="ORF">MDMS009_858</name>
    <name evidence="9" type="ORF">MDMS009_963</name>
</gene>
<dbReference type="OrthoDB" id="8689507at2"/>
<dbReference type="EMBL" id="GG657896">
    <property type="protein sequence ID" value="EEF80074.1"/>
    <property type="molecule type" value="Genomic_DNA"/>
</dbReference>
<dbReference type="InterPro" id="IPR024400">
    <property type="entry name" value="DUF2635"/>
</dbReference>
<dbReference type="EMBL" id="GG657898">
    <property type="protein sequence ID" value="EEF79690.1"/>
    <property type="molecule type" value="Genomic_DNA"/>
</dbReference>
<dbReference type="EMBL" id="GG657900">
    <property type="protein sequence ID" value="EEF79116.1"/>
    <property type="molecule type" value="Genomic_DNA"/>
</dbReference>
<evidence type="ECO:0000313" key="11">
    <source>
        <dbReference type="EMBL" id="EEF80815.1"/>
    </source>
</evidence>
<proteinExistence type="predicted"/>
<evidence type="ECO:0000313" key="2">
    <source>
        <dbReference type="EMBL" id="EEF78856.1"/>
    </source>
</evidence>
<reference evidence="12 13" key="2">
    <citation type="journal article" date="2011" name="J. Bacteriol.">
        <title>Draft genome sequence of the chemolithoheterotrophic, halophilic methylotroph Methylophaga thiooxydans DMS010.</title>
        <authorList>
            <person name="Boden R."/>
            <person name="Ferriera S."/>
            <person name="Johnson J."/>
            <person name="Kelly D.P."/>
            <person name="Murrell J.C."/>
            <person name="Schafer H."/>
        </authorList>
    </citation>
    <scope>NUCLEOTIDE SEQUENCE [LARGE SCALE GENOMIC DNA]</scope>
    <source>
        <strain evidence="12 13">DMS010</strain>
    </source>
</reference>
<dbReference type="EMBL" id="GG657904">
    <property type="protein sequence ID" value="EEF78856.1"/>
    <property type="molecule type" value="Genomic_DNA"/>
</dbReference>
<evidence type="ECO:0000313" key="6">
    <source>
        <dbReference type="EMBL" id="EEF80074.1"/>
    </source>
</evidence>
<organism evidence="12 13">
    <name type="scientific">Methylophaga thiooxydans DMS010</name>
    <dbReference type="NCBI Taxonomy" id="637616"/>
    <lineage>
        <taxon>Bacteria</taxon>
        <taxon>Pseudomonadati</taxon>
        <taxon>Pseudomonadota</taxon>
        <taxon>Gammaproteobacteria</taxon>
        <taxon>Thiotrichales</taxon>
        <taxon>Piscirickettsiaceae</taxon>
        <taxon>Methylophaga</taxon>
    </lineage>
</organism>
<dbReference type="EMBL" id="GG657907">
    <property type="protein sequence ID" value="EEF78417.1"/>
    <property type="molecule type" value="Genomic_DNA"/>
</dbReference>
<evidence type="ECO:0000313" key="5">
    <source>
        <dbReference type="EMBL" id="EEF79690.1"/>
    </source>
</evidence>
<protein>
    <recommendedName>
        <fullName evidence="14">DUF2635 domain-containing protein</fullName>
    </recommendedName>
</protein>
<dbReference type="EMBL" id="GG657888">
    <property type="protein sequence ID" value="EEF80815.1"/>
    <property type="molecule type" value="Genomic_DNA"/>
</dbReference>
<evidence type="ECO:0000313" key="13">
    <source>
        <dbReference type="Proteomes" id="UP000004679"/>
    </source>
</evidence>
<dbReference type="EMBL" id="GG657895">
    <property type="protein sequence ID" value="EEF80316.1"/>
    <property type="molecule type" value="Genomic_DNA"/>
</dbReference>
<dbReference type="EMBL" id="GG657892">
    <property type="protein sequence ID" value="EEF80533.1"/>
    <property type="molecule type" value="Genomic_DNA"/>
</dbReference>
<name>C0N2G0_9GAMM</name>
<dbReference type="EMBL" id="GG657884">
    <property type="protein sequence ID" value="EEF81028.1"/>
    <property type="molecule type" value="Genomic_DNA"/>
</dbReference>
<evidence type="ECO:0000313" key="3">
    <source>
        <dbReference type="EMBL" id="EEF78988.1"/>
    </source>
</evidence>
<dbReference type="Proteomes" id="UP000004679">
    <property type="component" value="Unassembled WGS sequence"/>
</dbReference>
<evidence type="ECO:0000313" key="7">
    <source>
        <dbReference type="EMBL" id="EEF80246.1"/>
    </source>
</evidence>
<dbReference type="RefSeq" id="WP_008290139.1">
    <property type="nucleotide sequence ID" value="NZ_GG657884.1"/>
</dbReference>
<evidence type="ECO:0000313" key="1">
    <source>
        <dbReference type="EMBL" id="EEF78417.1"/>
    </source>
</evidence>
<evidence type="ECO:0000313" key="9">
    <source>
        <dbReference type="EMBL" id="EEF80350.1"/>
    </source>
</evidence>
<dbReference type="EMBL" id="GG657895">
    <property type="protein sequence ID" value="EEF80246.1"/>
    <property type="molecule type" value="Genomic_DNA"/>
</dbReference>
<keyword evidence="13" id="KW-1185">Reference proteome</keyword>
<sequence>MPDRIFIKPAKQAVNVRKLRGGLLNQHGEYVPREVYYLKRIKDGDAIELTSDADIKKALAKAKTDAKKAVAAKPTDSTDKDA</sequence>
<evidence type="ECO:0000313" key="12">
    <source>
        <dbReference type="EMBL" id="EEF81028.1"/>
    </source>
</evidence>
<evidence type="ECO:0000313" key="8">
    <source>
        <dbReference type="EMBL" id="EEF80316.1"/>
    </source>
</evidence>
<accession>C0N2G0</accession>
<dbReference type="EMBL" id="GG657893">
    <property type="protein sequence ID" value="EEF80350.1"/>
    <property type="molecule type" value="Genomic_DNA"/>
</dbReference>
<dbReference type="Pfam" id="PF10948">
    <property type="entry name" value="DUF2635"/>
    <property type="match status" value="1"/>
</dbReference>
<dbReference type="EMBL" id="GG657903">
    <property type="protein sequence ID" value="EEF78988.1"/>
    <property type="molecule type" value="Genomic_DNA"/>
</dbReference>
<evidence type="ECO:0000313" key="4">
    <source>
        <dbReference type="EMBL" id="EEF79116.1"/>
    </source>
</evidence>
<dbReference type="HOGENOM" id="CLU_2554423_0_0_6"/>
<dbReference type="AlphaFoldDB" id="C0N2G0"/>
<reference evidence="12" key="1">
    <citation type="submission" date="2008-01" db="EMBL/GenBank/DDBJ databases">
        <authorList>
            <person name="Schaefer H."/>
            <person name="Ferriera S."/>
            <person name="Johnson J."/>
            <person name="Kravitz S."/>
            <person name="Beeson K."/>
            <person name="Sutton G."/>
            <person name="Rogers Y.-H."/>
            <person name="Friedman R."/>
            <person name="Frazier M."/>
            <person name="Venter J.C."/>
        </authorList>
    </citation>
    <scope>NUCLEOTIDE SEQUENCE</scope>
    <source>
        <strain evidence="12">DMS010</strain>
    </source>
</reference>